<keyword evidence="2" id="KW-1185">Reference proteome</keyword>
<organism evidence="1 2">
    <name type="scientific">Portunus trituberculatus</name>
    <name type="common">Swimming crab</name>
    <name type="synonym">Neptunus trituberculatus</name>
    <dbReference type="NCBI Taxonomy" id="210409"/>
    <lineage>
        <taxon>Eukaryota</taxon>
        <taxon>Metazoa</taxon>
        <taxon>Ecdysozoa</taxon>
        <taxon>Arthropoda</taxon>
        <taxon>Crustacea</taxon>
        <taxon>Multicrustacea</taxon>
        <taxon>Malacostraca</taxon>
        <taxon>Eumalacostraca</taxon>
        <taxon>Eucarida</taxon>
        <taxon>Decapoda</taxon>
        <taxon>Pleocyemata</taxon>
        <taxon>Brachyura</taxon>
        <taxon>Eubrachyura</taxon>
        <taxon>Portunoidea</taxon>
        <taxon>Portunidae</taxon>
        <taxon>Portuninae</taxon>
        <taxon>Portunus</taxon>
    </lineage>
</organism>
<dbReference type="OrthoDB" id="445357at2759"/>
<reference evidence="1 2" key="1">
    <citation type="submission" date="2019-05" db="EMBL/GenBank/DDBJ databases">
        <title>Another draft genome of Portunus trituberculatus and its Hox gene families provides insights of decapod evolution.</title>
        <authorList>
            <person name="Jeong J.-H."/>
            <person name="Song I."/>
            <person name="Kim S."/>
            <person name="Choi T."/>
            <person name="Kim D."/>
            <person name="Ryu S."/>
            <person name="Kim W."/>
        </authorList>
    </citation>
    <scope>NUCLEOTIDE SEQUENCE [LARGE SCALE GENOMIC DNA]</scope>
    <source>
        <tissue evidence="1">Muscle</tissue>
    </source>
</reference>
<evidence type="ECO:0000313" key="1">
    <source>
        <dbReference type="EMBL" id="MPC86690.1"/>
    </source>
</evidence>
<name>A0A5B7IQ03_PORTR</name>
<gene>
    <name evidence="1" type="ORF">E2C01_081526</name>
</gene>
<evidence type="ECO:0000313" key="2">
    <source>
        <dbReference type="Proteomes" id="UP000324222"/>
    </source>
</evidence>
<protein>
    <submittedName>
        <fullName evidence="1">Uncharacterized protein</fullName>
    </submittedName>
</protein>
<accession>A0A5B7IQ03</accession>
<sequence>MLGDIAGRFGGKLSEGRQAAVDAVIVLNRGVSGARVVHERRWCIEKRVGLRDTAVNFGAEPAWMEPLSGYTFTGKVPLEDRVLGTQAPEKREDAEVSPFLFFPCGA</sequence>
<comment type="caution">
    <text evidence="1">The sequence shown here is derived from an EMBL/GenBank/DDBJ whole genome shotgun (WGS) entry which is preliminary data.</text>
</comment>
<dbReference type="EMBL" id="VSRR010072206">
    <property type="protein sequence ID" value="MPC86690.1"/>
    <property type="molecule type" value="Genomic_DNA"/>
</dbReference>
<dbReference type="AlphaFoldDB" id="A0A5B7IQ03"/>
<proteinExistence type="predicted"/>
<dbReference type="Proteomes" id="UP000324222">
    <property type="component" value="Unassembled WGS sequence"/>
</dbReference>